<reference evidence="1 2" key="1">
    <citation type="journal article" date="2015" name="Sci. Rep.">
        <title>Genome of the facultative scuticociliatosis pathogen Pseudocohnilembus persalinus provides insight into its virulence through horizontal gene transfer.</title>
        <authorList>
            <person name="Xiong J."/>
            <person name="Wang G."/>
            <person name="Cheng J."/>
            <person name="Tian M."/>
            <person name="Pan X."/>
            <person name="Warren A."/>
            <person name="Jiang C."/>
            <person name="Yuan D."/>
            <person name="Miao W."/>
        </authorList>
    </citation>
    <scope>NUCLEOTIDE SEQUENCE [LARGE SCALE GENOMIC DNA]</scope>
    <source>
        <strain evidence="1">36N120E</strain>
    </source>
</reference>
<dbReference type="EMBL" id="LDAU01000085">
    <property type="protein sequence ID" value="KRX07195.1"/>
    <property type="molecule type" value="Genomic_DNA"/>
</dbReference>
<dbReference type="Proteomes" id="UP000054937">
    <property type="component" value="Unassembled WGS sequence"/>
</dbReference>
<dbReference type="OrthoDB" id="311094at2759"/>
<dbReference type="AlphaFoldDB" id="A0A0V0QY58"/>
<keyword evidence="2" id="KW-1185">Reference proteome</keyword>
<gene>
    <name evidence="1" type="ORF">PPERSA_00352</name>
</gene>
<accession>A0A0V0QY58</accession>
<name>A0A0V0QY58_PSEPJ</name>
<evidence type="ECO:0000313" key="1">
    <source>
        <dbReference type="EMBL" id="KRX07195.1"/>
    </source>
</evidence>
<sequence>MSEQKSLGVYNHYIDLVELTEFYKNICMIGLGKLMKIAVIKFSDCQSPSDAFSMLLDQNLLPLYENIMRETDLGEAYFPWENKTKQNQKEITQQSEKALFLFLKEYDICPALVTKSTAYLLFNDLLEIEVQELIQGQNQQNLEELLGEKNIGQKFTFQKFQVYLMKISAICYETLYQQIQEDCQYVQHNDANNRKNNQQNLSALQEKSESQNLTKFAKDFGIFPEIVAKSKLFKIFSTLASIYKSTDVNKLENKKSVIMNKNKQKQDQNNKDVIDQHLFVEALVLCALEIPFEKEQEPSNVEKICYLMERMNQSDGTKIVQKQNGQNRNSSYNMDLLHQLRKQYPQIFYNNLGRQNQCQFNINV</sequence>
<proteinExistence type="predicted"/>
<organism evidence="1 2">
    <name type="scientific">Pseudocohnilembus persalinus</name>
    <name type="common">Ciliate</name>
    <dbReference type="NCBI Taxonomy" id="266149"/>
    <lineage>
        <taxon>Eukaryota</taxon>
        <taxon>Sar</taxon>
        <taxon>Alveolata</taxon>
        <taxon>Ciliophora</taxon>
        <taxon>Intramacronucleata</taxon>
        <taxon>Oligohymenophorea</taxon>
        <taxon>Scuticociliatia</taxon>
        <taxon>Philasterida</taxon>
        <taxon>Pseudocohnilembidae</taxon>
        <taxon>Pseudocohnilembus</taxon>
    </lineage>
</organism>
<evidence type="ECO:0000313" key="2">
    <source>
        <dbReference type="Proteomes" id="UP000054937"/>
    </source>
</evidence>
<comment type="caution">
    <text evidence="1">The sequence shown here is derived from an EMBL/GenBank/DDBJ whole genome shotgun (WGS) entry which is preliminary data.</text>
</comment>
<dbReference type="InParanoid" id="A0A0V0QY58"/>
<protein>
    <submittedName>
        <fullName evidence="1">Uncharacterized protein</fullName>
    </submittedName>
</protein>